<name>A0A1M4T1Z2_9BACT</name>
<feature type="repeat" description="TPR" evidence="3">
    <location>
        <begin position="211"/>
        <end position="244"/>
    </location>
</feature>
<keyword evidence="5" id="KW-1185">Reference proteome</keyword>
<dbReference type="STRING" id="1121884.SAMN02745131_00318"/>
<evidence type="ECO:0000256" key="3">
    <source>
        <dbReference type="PROSITE-ProRule" id="PRU00339"/>
    </source>
</evidence>
<organism evidence="4 5">
    <name type="scientific">Flavisolibacter ginsengisoli DSM 18119</name>
    <dbReference type="NCBI Taxonomy" id="1121884"/>
    <lineage>
        <taxon>Bacteria</taxon>
        <taxon>Pseudomonadati</taxon>
        <taxon>Bacteroidota</taxon>
        <taxon>Chitinophagia</taxon>
        <taxon>Chitinophagales</taxon>
        <taxon>Chitinophagaceae</taxon>
        <taxon>Flavisolibacter</taxon>
    </lineage>
</organism>
<evidence type="ECO:0000256" key="1">
    <source>
        <dbReference type="ARBA" id="ARBA00022737"/>
    </source>
</evidence>
<dbReference type="AlphaFoldDB" id="A0A1M4T1Z2"/>
<dbReference type="EMBL" id="FQUU01000001">
    <property type="protein sequence ID" value="SHE38512.1"/>
    <property type="molecule type" value="Genomic_DNA"/>
</dbReference>
<dbReference type="Gene3D" id="1.25.40.10">
    <property type="entry name" value="Tetratricopeptide repeat domain"/>
    <property type="match status" value="3"/>
</dbReference>
<evidence type="ECO:0000313" key="4">
    <source>
        <dbReference type="EMBL" id="SHE38512.1"/>
    </source>
</evidence>
<evidence type="ECO:0000256" key="2">
    <source>
        <dbReference type="ARBA" id="ARBA00022803"/>
    </source>
</evidence>
<reference evidence="4 5" key="1">
    <citation type="submission" date="2016-11" db="EMBL/GenBank/DDBJ databases">
        <authorList>
            <person name="Jaros S."/>
            <person name="Januszkiewicz K."/>
            <person name="Wedrychowicz H."/>
        </authorList>
    </citation>
    <scope>NUCLEOTIDE SEQUENCE [LARGE SCALE GENOMIC DNA]</scope>
    <source>
        <strain evidence="4 5">DSM 18119</strain>
    </source>
</reference>
<evidence type="ECO:0000313" key="5">
    <source>
        <dbReference type="Proteomes" id="UP000184048"/>
    </source>
</evidence>
<dbReference type="PANTHER" id="PTHR44858">
    <property type="entry name" value="TETRATRICOPEPTIDE REPEAT PROTEIN 6"/>
    <property type="match status" value="1"/>
</dbReference>
<proteinExistence type="predicted"/>
<dbReference type="InterPro" id="IPR019734">
    <property type="entry name" value="TPR_rpt"/>
</dbReference>
<sequence>MKVISKFLLIILGMACYQTELHSQQNKISGIMFSSSSNEALTSLQEGIKFYDLNENKKAHGYFEKAIQQDPKLTMGYLLLADQANSPGEFVKYLDKAKENLTNASDWEKMYYTYDETFLSDDLNKRLDAAQKIVAKFPDVPRAYLMLGNAYAETNDFAHARLNYQKSIATDPKWTGGYYALSNSFLFQDPKNFKQAEANAAKLTELAPESSGSFILLGDTYRAQNNMQKAYESYSKAVMLDPESPTALYKRGHAETFLGEYEKARADYQQAGSLDVSPGFAIQVISFTYLYQDQPGKAMQVLLDEAQRTGDVKDANRDVVDKFQLLTTAAQIAFHTGDANKLETIINMLEPVSESMGKSIGTNEGIINQKSNMLYWQGMVKTLNRDLMNAMAKATEMKHMLEPIQNPRKLEAYEELLGHINYYQKNYKEATQHFAKTNPLDIYQRYWLARSYEASGKKDKAEAIYKEIADYNFNNIGFALVRNDVKKRL</sequence>
<dbReference type="PANTHER" id="PTHR44858:SF18">
    <property type="entry name" value="TETRATRICOPEPTIDE REPEAT (TPR) PROTEIN"/>
    <property type="match status" value="1"/>
</dbReference>
<keyword evidence="1" id="KW-0677">Repeat</keyword>
<dbReference type="InterPro" id="IPR011990">
    <property type="entry name" value="TPR-like_helical_dom_sf"/>
</dbReference>
<keyword evidence="2 3" id="KW-0802">TPR repeat</keyword>
<feature type="repeat" description="TPR" evidence="3">
    <location>
        <begin position="141"/>
        <end position="174"/>
    </location>
</feature>
<feature type="repeat" description="TPR" evidence="3">
    <location>
        <begin position="40"/>
        <end position="73"/>
    </location>
</feature>
<accession>A0A1M4T1Z2</accession>
<protein>
    <submittedName>
        <fullName evidence="4">Tetratricopeptide repeat-containing protein</fullName>
    </submittedName>
</protein>
<dbReference type="Pfam" id="PF13414">
    <property type="entry name" value="TPR_11"/>
    <property type="match status" value="1"/>
</dbReference>
<dbReference type="RefSeq" id="WP_072833473.1">
    <property type="nucleotide sequence ID" value="NZ_FQUU01000001.1"/>
</dbReference>
<dbReference type="Proteomes" id="UP000184048">
    <property type="component" value="Unassembled WGS sequence"/>
</dbReference>
<gene>
    <name evidence="4" type="ORF">SAMN02745131_00318</name>
</gene>
<dbReference type="SMART" id="SM00028">
    <property type="entry name" value="TPR"/>
    <property type="match status" value="5"/>
</dbReference>
<dbReference type="SUPFAM" id="SSF48452">
    <property type="entry name" value="TPR-like"/>
    <property type="match status" value="2"/>
</dbReference>
<dbReference type="InterPro" id="IPR050498">
    <property type="entry name" value="Ycf3"/>
</dbReference>
<dbReference type="Pfam" id="PF13181">
    <property type="entry name" value="TPR_8"/>
    <property type="match status" value="2"/>
</dbReference>
<dbReference type="PROSITE" id="PS50005">
    <property type="entry name" value="TPR"/>
    <property type="match status" value="3"/>
</dbReference>